<accession>A0A9P3HHI4</accession>
<feature type="region of interest" description="Disordered" evidence="6">
    <location>
        <begin position="945"/>
        <end position="973"/>
    </location>
</feature>
<dbReference type="Gene3D" id="2.40.50.140">
    <property type="entry name" value="Nucleic acid-binding proteins"/>
    <property type="match status" value="1"/>
</dbReference>
<feature type="compositionally biased region" description="Basic and acidic residues" evidence="6">
    <location>
        <begin position="338"/>
        <end position="349"/>
    </location>
</feature>
<proteinExistence type="inferred from homology"/>
<dbReference type="InterPro" id="IPR001900">
    <property type="entry name" value="RNase_II/R"/>
</dbReference>
<keyword evidence="2 5" id="KW-0479">Metal-binding</keyword>
<dbReference type="GO" id="GO:0046872">
    <property type="term" value="F:metal ion binding"/>
    <property type="evidence" value="ECO:0007669"/>
    <property type="project" value="UniProtKB-KW"/>
</dbReference>
<feature type="compositionally biased region" description="Low complexity" evidence="6">
    <location>
        <begin position="377"/>
        <end position="396"/>
    </location>
</feature>
<feature type="compositionally biased region" description="Low complexity" evidence="6">
    <location>
        <begin position="8"/>
        <end position="27"/>
    </location>
</feature>
<dbReference type="FunFam" id="2.40.50.700:FF:000002">
    <property type="entry name" value="Cell wall biogenesis protein"/>
    <property type="match status" value="1"/>
</dbReference>
<feature type="compositionally biased region" description="Low complexity" evidence="6">
    <location>
        <begin position="241"/>
        <end position="265"/>
    </location>
</feature>
<dbReference type="PANTHER" id="PTHR23355:SF9">
    <property type="entry name" value="DIS3-LIKE EXONUCLEASE 2"/>
    <property type="match status" value="1"/>
</dbReference>
<feature type="compositionally biased region" description="Basic and acidic residues" evidence="6">
    <location>
        <begin position="962"/>
        <end position="971"/>
    </location>
</feature>
<keyword evidence="9" id="KW-1185">Reference proteome</keyword>
<feature type="site" description="Important for catalytic activity" evidence="5">
    <location>
        <position position="1100"/>
    </location>
</feature>
<feature type="compositionally biased region" description="Low complexity" evidence="6">
    <location>
        <begin position="426"/>
        <end position="443"/>
    </location>
</feature>
<feature type="compositionally biased region" description="Low complexity" evidence="6">
    <location>
        <begin position="283"/>
        <end position="330"/>
    </location>
</feature>
<feature type="region of interest" description="Disordered" evidence="6">
    <location>
        <begin position="889"/>
        <end position="920"/>
    </location>
</feature>
<keyword evidence="5" id="KW-0269">Exonuclease</keyword>
<feature type="compositionally biased region" description="Polar residues" evidence="6">
    <location>
        <begin position="766"/>
        <end position="780"/>
    </location>
</feature>
<feature type="compositionally biased region" description="Low complexity" evidence="6">
    <location>
        <begin position="92"/>
        <end position="126"/>
    </location>
</feature>
<feature type="compositionally biased region" description="Polar residues" evidence="6">
    <location>
        <begin position="622"/>
        <end position="635"/>
    </location>
</feature>
<evidence type="ECO:0000259" key="7">
    <source>
        <dbReference type="SMART" id="SM00955"/>
    </source>
</evidence>
<dbReference type="GO" id="GO:0000175">
    <property type="term" value="F:3'-5'-RNA exonuclease activity"/>
    <property type="evidence" value="ECO:0007669"/>
    <property type="project" value="UniProtKB-UniRule"/>
</dbReference>
<feature type="compositionally biased region" description="Polar residues" evidence="6">
    <location>
        <begin position="218"/>
        <end position="233"/>
    </location>
</feature>
<dbReference type="InterPro" id="IPR012340">
    <property type="entry name" value="NA-bd_OB-fold"/>
</dbReference>
<feature type="region of interest" description="Disordered" evidence="6">
    <location>
        <begin position="571"/>
        <end position="638"/>
    </location>
</feature>
<feature type="domain" description="RNB" evidence="7">
    <location>
        <begin position="1080"/>
        <end position="1418"/>
    </location>
</feature>
<dbReference type="SUPFAM" id="SSF50249">
    <property type="entry name" value="Nucleic acid-binding proteins"/>
    <property type="match status" value="2"/>
</dbReference>
<protein>
    <recommendedName>
        <fullName evidence="5">DIS3-like exonuclease 2</fullName>
        <ecNumber evidence="5">3.1.13.-</ecNumber>
    </recommendedName>
</protein>
<evidence type="ECO:0000256" key="5">
    <source>
        <dbReference type="HAMAP-Rule" id="MF_03045"/>
    </source>
</evidence>
<keyword evidence="5" id="KW-0464">Manganese</keyword>
<evidence type="ECO:0000256" key="2">
    <source>
        <dbReference type="ARBA" id="ARBA00022723"/>
    </source>
</evidence>
<feature type="compositionally biased region" description="Low complexity" evidence="6">
    <location>
        <begin position="485"/>
        <end position="496"/>
    </location>
</feature>
<keyword evidence="4 5" id="KW-0694">RNA-binding</keyword>
<feature type="region of interest" description="Disordered" evidence="6">
    <location>
        <begin position="686"/>
        <end position="712"/>
    </location>
</feature>
<gene>
    <name evidence="8" type="ORF">EMPS_09193</name>
</gene>
<feature type="compositionally biased region" description="Low complexity" evidence="6">
    <location>
        <begin position="176"/>
        <end position="189"/>
    </location>
</feature>
<feature type="region of interest" description="Disordered" evidence="6">
    <location>
        <begin position="757"/>
        <end position="806"/>
    </location>
</feature>
<feature type="region of interest" description="Disordered" evidence="6">
    <location>
        <begin position="1"/>
        <end position="544"/>
    </location>
</feature>
<organism evidence="8 9">
    <name type="scientific">Entomortierella parvispora</name>
    <dbReference type="NCBI Taxonomy" id="205924"/>
    <lineage>
        <taxon>Eukaryota</taxon>
        <taxon>Fungi</taxon>
        <taxon>Fungi incertae sedis</taxon>
        <taxon>Mucoromycota</taxon>
        <taxon>Mortierellomycotina</taxon>
        <taxon>Mortierellomycetes</taxon>
        <taxon>Mortierellales</taxon>
        <taxon>Mortierellaceae</taxon>
        <taxon>Entomortierella</taxon>
    </lineage>
</organism>
<dbReference type="GO" id="GO:0000932">
    <property type="term" value="C:P-body"/>
    <property type="evidence" value="ECO:0007669"/>
    <property type="project" value="UniProtKB-SubCell"/>
</dbReference>
<comment type="caution">
    <text evidence="8">The sequence shown here is derived from an EMBL/GenBank/DDBJ whole genome shotgun (WGS) entry which is preliminary data.</text>
</comment>
<comment type="similarity">
    <text evidence="5">Belongs to the RNR ribonuclease family. DIS3L2 subfamily.</text>
</comment>
<name>A0A9P3HHI4_9FUNG</name>
<dbReference type="EC" id="3.1.13.-" evidence="5"/>
<feature type="compositionally biased region" description="Basic and acidic residues" evidence="6">
    <location>
        <begin position="1552"/>
        <end position="1571"/>
    </location>
</feature>
<feature type="compositionally biased region" description="Basic and acidic residues" evidence="6">
    <location>
        <begin position="127"/>
        <end position="136"/>
    </location>
</feature>
<dbReference type="InterPro" id="IPR022966">
    <property type="entry name" value="RNase_II/R_CS"/>
</dbReference>
<evidence type="ECO:0000313" key="8">
    <source>
        <dbReference type="EMBL" id="GJJ76834.1"/>
    </source>
</evidence>
<dbReference type="InterPro" id="IPR041093">
    <property type="entry name" value="Dis3l2-like_C"/>
</dbReference>
<comment type="cofactor">
    <cofactor evidence="5">
        <name>Mg(2+)</name>
        <dbReference type="ChEBI" id="CHEBI:18420"/>
    </cofactor>
    <cofactor evidence="5">
        <name>Mn(2+)</name>
        <dbReference type="ChEBI" id="CHEBI:29035"/>
    </cofactor>
</comment>
<feature type="compositionally biased region" description="Acidic residues" evidence="6">
    <location>
        <begin position="1572"/>
        <end position="1582"/>
    </location>
</feature>
<dbReference type="Pfam" id="PF17877">
    <property type="entry name" value="Dis3l2_C_term"/>
    <property type="match status" value="1"/>
</dbReference>
<dbReference type="GO" id="GO:0000956">
    <property type="term" value="P:nuclear-transcribed mRNA catabolic process"/>
    <property type="evidence" value="ECO:0007669"/>
    <property type="project" value="UniProtKB-UniRule"/>
</dbReference>
<dbReference type="Pfam" id="PF17849">
    <property type="entry name" value="OB_Dis3"/>
    <property type="match status" value="1"/>
</dbReference>
<feature type="compositionally biased region" description="Low complexity" evidence="6">
    <location>
        <begin position="138"/>
        <end position="148"/>
    </location>
</feature>
<keyword evidence="3 5" id="KW-0460">Magnesium</keyword>
<dbReference type="SMART" id="SM00955">
    <property type="entry name" value="RNB"/>
    <property type="match status" value="1"/>
</dbReference>
<reference evidence="8" key="2">
    <citation type="journal article" date="2022" name="Microbiol. Resour. Announc.">
        <title>Whole-Genome Sequence of Entomortierella parvispora E1425, a Mucoromycotan Fungus Associated with Burkholderiaceae-Related Endosymbiotic Bacteria.</title>
        <authorList>
            <person name="Herlambang A."/>
            <person name="Guo Y."/>
            <person name="Takashima Y."/>
            <person name="Narisawa K."/>
            <person name="Ohta H."/>
            <person name="Nishizawa T."/>
        </authorList>
    </citation>
    <scope>NUCLEOTIDE SEQUENCE</scope>
    <source>
        <strain evidence="8">E1425</strain>
    </source>
</reference>
<feature type="compositionally biased region" description="Polar residues" evidence="6">
    <location>
        <begin position="158"/>
        <end position="169"/>
    </location>
</feature>
<feature type="region of interest" description="Disordered" evidence="6">
    <location>
        <begin position="1546"/>
        <end position="1600"/>
    </location>
</feature>
<dbReference type="Proteomes" id="UP000827284">
    <property type="component" value="Unassembled WGS sequence"/>
</dbReference>
<dbReference type="GO" id="GO:1990074">
    <property type="term" value="P:polyuridylation-dependent mRNA catabolic process"/>
    <property type="evidence" value="ECO:0007669"/>
    <property type="project" value="UniProtKB-UniRule"/>
</dbReference>
<evidence type="ECO:0000256" key="4">
    <source>
        <dbReference type="ARBA" id="ARBA00022884"/>
    </source>
</evidence>
<keyword evidence="5" id="KW-0378">Hydrolase</keyword>
<dbReference type="Pfam" id="PF00773">
    <property type="entry name" value="RNB"/>
    <property type="match status" value="1"/>
</dbReference>
<feature type="compositionally biased region" description="Polar residues" evidence="6">
    <location>
        <begin position="945"/>
        <end position="956"/>
    </location>
</feature>
<feature type="compositionally biased region" description="Polar residues" evidence="6">
    <location>
        <begin position="475"/>
        <end position="484"/>
    </location>
</feature>
<dbReference type="Gene3D" id="2.40.50.700">
    <property type="match status" value="1"/>
</dbReference>
<dbReference type="InterPro" id="IPR041505">
    <property type="entry name" value="Dis3_CSD2"/>
</dbReference>
<comment type="function">
    <text evidence="5">3'-5'-exoribonuclease that specifically recognizes RNAs polyuridylated at their 3' end and mediates their degradation. Component of an exosome-independent RNA degradation pathway that mediates degradation of cytoplasmic mRNAs that have been deadenylated and subsequently uridylated at their 3'.</text>
</comment>
<dbReference type="GO" id="GO:0003723">
    <property type="term" value="F:RNA binding"/>
    <property type="evidence" value="ECO:0007669"/>
    <property type="project" value="UniProtKB-KW"/>
</dbReference>
<keyword evidence="1 5" id="KW-0963">Cytoplasm</keyword>
<feature type="compositionally biased region" description="Low complexity" evidence="6">
    <location>
        <begin position="44"/>
        <end position="71"/>
    </location>
</feature>
<feature type="binding site" evidence="5">
    <location>
        <position position="1092"/>
    </location>
    <ligand>
        <name>Mg(2+)</name>
        <dbReference type="ChEBI" id="CHEBI:18420"/>
    </ligand>
</feature>
<feature type="compositionally biased region" description="Polar residues" evidence="6">
    <location>
        <begin position="511"/>
        <end position="544"/>
    </location>
</feature>
<reference evidence="8" key="1">
    <citation type="submission" date="2021-11" db="EMBL/GenBank/DDBJ databases">
        <authorList>
            <person name="Herlambang A."/>
            <person name="Guo Y."/>
            <person name="Takashima Y."/>
            <person name="Nishizawa T."/>
        </authorList>
    </citation>
    <scope>NUCLEOTIDE SEQUENCE</scope>
    <source>
        <strain evidence="8">E1425</strain>
    </source>
</reference>
<sequence>MDPTVVTPAESPSASLAASSTAAPASSRTQRTPRNSVPKKDTPDSSSSKDSASKGPAAAPAKKTADSPSSPTGRQGAPAKKHASSKTKSESGADGSTPAAGSSADGSSSSSPSKSRPQQASSSSADGAKKTGERSTIKKQPQQQPGKGKNTDGAVPSSAGNAAESSSTPKRTERLSTASNTSTSSNNNNPGKKKGATIGNNGKEPTRASTKGPDADTDSGSNVSSDTTATNAKRSSRIRGAAVGTTAPSTASASSTATSPKKAGANSRESNKSKTGARQPKDSASASAIRPSSITSSGSLLTSSSSMSPSSPTSPASFASSPSSPLASSALDQFSAGENEHHSRREDSPFKQGGGADVSHIKTSAMREPSTLGAGTGSAHSPLSGSSPSSRRSSALNPLADKFGFGRLGGLPTVEETVSEKKGSPEPHFTATTTTNTPTSQPPAGAAKRGHTRSLSMKEQLDQLGLENGKEGTPKTLQSLQDIISSLKSLPSSHASTEAAGSTSRHEKRLSMSSLPNNRSSVGGPLNQSPSTTTLHISQPPRGTNIETALQSTVATLRRLSLSDSKRPVINLKEEETTSSAEKTNNRRSVAFAPRDLASTAEDSLEGRHNRRSAVMGGASADTYTAPTESSSSAYKPNRRSVVISQQELDALREGRAYVPPTFGFASDDEEPDAIADTLSALEGKGSLSNRSSFAAKGPQRGGSGASVDPDSLAEFASNLPSHMRGVAGAALVNNDDAQDRRRYTTAFHSMGLGSNRASALPASGASGTANKRLSMVPTTRESDRKDWRNSTPVAMHGSNRDSISFKDSANGRRPLFLAHLTYSDFHSLLTKQKHKYVQGVLRINKRNRSDAYVTVDTLPEGDVYICGSKDRNRALEGDVVGIELIDPEELPQQKLEGSKDKKKSKRMDDAVGEPAEPDVDEIKPKYCGRVVSIVERSLSQMFSGTLTLQRPSGSSKKNDRKKQDEDDAKGQPRIVWFKPTDKRVPLIAIPIDQAPADFIENHASYVHKLFVATVKRWPLSSLHPFGQLERELGDIGNIEIETEALLADNNVTTTAFGEKVEKCLPDLPWSIPEKELSRRRDLRQDCIFTIDPATAKDLDDAVSCTRLDDGAYEIGVHIADVSHFIKVGSALDREAKSRATTVYLVQKAIPMLPNVLCEDLCSLTANVERLAFSVFWKMTEDGDVLNTSFSKSVIRSCAQLSYDDAQRVITTGSLDPKVEVFGQPRSLVEDNIKVFFKLSQILRQKRFENGALSINSIKLNFETDEIFNPLDVSVYELKESNRLIEEFMLLANMSVAKQIFEFFPEQALLRRHEQPLEKRMVDFISHMNKIGLDLDASSSGALQQSLDAIQDPDVRKVVRLLVIKPMQRAKYICTGMLSPEKYHHYALNAPLYTHFTSPIRRYADIIVHRMLEASLTGDSKFYLGKESCQKSANHCNIKKDAAKLAQEQSSHVYLSVLLHNMTESKGMVIRDAIVVQVLDAAFDVLVPEYGLEKRVYVDQLPLDRHAWNESSETLRLYWGTDAFKVPTEDDELDNSKNNQNKRLSALPARMESMDHPDDATNAYDDERGLFDDESDYEDEDEHSSGGNGAGSDDDDAEGDDEARRLTRINIFGHVKVLITADTTVSPPVIKVIAVNPYATTEPDTNAPVGAFAAGIEA</sequence>
<dbReference type="EMBL" id="BQFW01000012">
    <property type="protein sequence ID" value="GJJ76834.1"/>
    <property type="molecule type" value="Genomic_DNA"/>
</dbReference>
<dbReference type="PROSITE" id="PS01175">
    <property type="entry name" value="RIBONUCLEASE_II"/>
    <property type="match status" value="1"/>
</dbReference>
<evidence type="ECO:0000256" key="3">
    <source>
        <dbReference type="ARBA" id="ARBA00022842"/>
    </source>
</evidence>
<keyword evidence="5" id="KW-0540">Nuclease</keyword>
<dbReference type="InterPro" id="IPR050180">
    <property type="entry name" value="RNR_Ribonuclease"/>
</dbReference>
<evidence type="ECO:0000256" key="6">
    <source>
        <dbReference type="SAM" id="MobiDB-lite"/>
    </source>
</evidence>
<dbReference type="HAMAP" id="MF_03045">
    <property type="entry name" value="DIS3L2"/>
    <property type="match status" value="1"/>
</dbReference>
<dbReference type="InterPro" id="IPR028591">
    <property type="entry name" value="DIS3L2"/>
</dbReference>
<evidence type="ECO:0000256" key="1">
    <source>
        <dbReference type="ARBA" id="ARBA00022490"/>
    </source>
</evidence>
<evidence type="ECO:0000313" key="9">
    <source>
        <dbReference type="Proteomes" id="UP000827284"/>
    </source>
</evidence>
<dbReference type="PANTHER" id="PTHR23355">
    <property type="entry name" value="RIBONUCLEASE"/>
    <property type="match status" value="1"/>
</dbReference>
<dbReference type="OrthoDB" id="372421at2759"/>
<comment type="subcellular location">
    <subcellularLocation>
        <location evidence="5">Cytoplasm</location>
    </subcellularLocation>
    <subcellularLocation>
        <location evidence="5">Cytoplasm</location>
        <location evidence="5">P-body</location>
    </subcellularLocation>
</comment>
<feature type="binding site" evidence="5">
    <location>
        <position position="1101"/>
    </location>
    <ligand>
        <name>Mg(2+)</name>
        <dbReference type="ChEBI" id="CHEBI:18420"/>
    </ligand>
</feature>
<dbReference type="Gene3D" id="2.40.50.690">
    <property type="match status" value="1"/>
</dbReference>